<evidence type="ECO:0000313" key="1">
    <source>
        <dbReference type="EnsemblMetazoa" id="CJA43177.1"/>
    </source>
</evidence>
<reference evidence="2" key="1">
    <citation type="submission" date="2010-08" db="EMBL/GenBank/DDBJ databases">
        <authorList>
            <consortium name="Caenorhabditis japonica Sequencing Consortium"/>
            <person name="Wilson R.K."/>
        </authorList>
    </citation>
    <scope>NUCLEOTIDE SEQUENCE [LARGE SCALE GENOMIC DNA]</scope>
    <source>
        <strain evidence="2">DF5081</strain>
    </source>
</reference>
<reference evidence="1" key="2">
    <citation type="submission" date="2022-06" db="UniProtKB">
        <authorList>
            <consortium name="EnsemblMetazoa"/>
        </authorList>
    </citation>
    <scope>IDENTIFICATION</scope>
    <source>
        <strain evidence="1">DF5081</strain>
    </source>
</reference>
<organism evidence="1 2">
    <name type="scientific">Caenorhabditis japonica</name>
    <dbReference type="NCBI Taxonomy" id="281687"/>
    <lineage>
        <taxon>Eukaryota</taxon>
        <taxon>Metazoa</taxon>
        <taxon>Ecdysozoa</taxon>
        <taxon>Nematoda</taxon>
        <taxon>Chromadorea</taxon>
        <taxon>Rhabditida</taxon>
        <taxon>Rhabditina</taxon>
        <taxon>Rhabditomorpha</taxon>
        <taxon>Rhabditoidea</taxon>
        <taxon>Rhabditidae</taxon>
        <taxon>Peloderinae</taxon>
        <taxon>Caenorhabditis</taxon>
    </lineage>
</organism>
<sequence>MCWDFSATPFDQSSMYKILTRFWNMGKVRRKPKYLMLFYPFCFEAPILFSASNSSANYTSKDWMNRCYERFYEVGGQYVVYWLVDGDMYCEVVCVGTTNNYQPTFAQRYLFRSEYHNKWCPL</sequence>
<accession>A0A8R1IVG3</accession>
<evidence type="ECO:0000313" key="2">
    <source>
        <dbReference type="Proteomes" id="UP000005237"/>
    </source>
</evidence>
<proteinExistence type="predicted"/>
<dbReference type="EnsemblMetazoa" id="CJA43177.1">
    <property type="protein sequence ID" value="CJA43177.1"/>
    <property type="gene ID" value="WBGene00219025"/>
</dbReference>
<keyword evidence="2" id="KW-1185">Reference proteome</keyword>
<dbReference type="Proteomes" id="UP000005237">
    <property type="component" value="Unassembled WGS sequence"/>
</dbReference>
<dbReference type="AlphaFoldDB" id="A0A8R1IVG3"/>
<protein>
    <submittedName>
        <fullName evidence="1">Uncharacterized protein</fullName>
    </submittedName>
</protein>
<name>A0A8R1IVG3_CAEJA</name>